<protein>
    <submittedName>
        <fullName evidence="2">ATP synthase subunit 8</fullName>
    </submittedName>
</protein>
<accession>M9NIZ1</accession>
<dbReference type="EMBL" id="JQ917403">
    <property type="protein sequence ID" value="AFJ95729.1"/>
    <property type="molecule type" value="Genomic_DNA"/>
</dbReference>
<sequence>MYKSPVTLKKIEMSRNMVNVSEDVFSINLSNFTDKPNYYFKRIIFFNINYIFHNILWIFYWKKKMLSKELKK</sequence>
<keyword evidence="2" id="KW-0496">Mitochondrion</keyword>
<proteinExistence type="predicted"/>
<keyword evidence="1" id="KW-1133">Transmembrane helix</keyword>
<evidence type="ECO:0000256" key="1">
    <source>
        <dbReference type="SAM" id="Phobius"/>
    </source>
</evidence>
<keyword evidence="1" id="KW-0812">Transmembrane</keyword>
<evidence type="ECO:0000313" key="2">
    <source>
        <dbReference type="EMBL" id="AFJ95729.1"/>
    </source>
</evidence>
<keyword evidence="1" id="KW-0472">Membrane</keyword>
<organism evidence="2">
    <name type="scientific">Frankliniella intonsa</name>
    <name type="common">Thrips</name>
    <name type="synonym">Thrips intonsa</name>
    <dbReference type="NCBI Taxonomy" id="163893"/>
    <lineage>
        <taxon>Eukaryota</taxon>
        <taxon>Metazoa</taxon>
        <taxon>Ecdysozoa</taxon>
        <taxon>Arthropoda</taxon>
        <taxon>Hexapoda</taxon>
        <taxon>Insecta</taxon>
        <taxon>Pterygota</taxon>
        <taxon>Neoptera</taxon>
        <taxon>Paraneoptera</taxon>
        <taxon>Thysanoptera</taxon>
        <taxon>Terebrantia</taxon>
        <taxon>Thripoidea</taxon>
        <taxon>Thripidae</taxon>
        <taxon>Frankliniella</taxon>
    </lineage>
</organism>
<gene>
    <name evidence="2" type="primary">ATP8</name>
</gene>
<geneLocation type="mitochondrion" evidence="2"/>
<dbReference type="AlphaFoldDB" id="M9NIZ1"/>
<reference evidence="2" key="1">
    <citation type="journal article" date="2014" name="Genomics">
        <title>The mitochondrial genome of Frankliniella intonsa: Insights into the evolution of mitochondrial genomes at lower taxonomic levels in Thysanoptera.</title>
        <authorList>
            <person name="Yan D."/>
            <person name="Tang Y."/>
            <person name="Hu M."/>
            <person name="Liu F."/>
            <person name="Zhang D."/>
            <person name="Fan J."/>
        </authorList>
    </citation>
    <scope>NUCLEOTIDE SEQUENCE</scope>
</reference>
<name>M9NIZ1_FRAIN</name>
<feature type="transmembrane region" description="Helical" evidence="1">
    <location>
        <begin position="39"/>
        <end position="61"/>
    </location>
</feature>